<reference evidence="2" key="3">
    <citation type="submission" date="2020-10" db="EMBL/GenBank/DDBJ databases">
        <authorList>
            <person name="Sedaghatjoo S."/>
        </authorList>
    </citation>
    <scope>NUCLEOTIDE SEQUENCE</scope>
    <source>
        <strain evidence="2">AZH3</strain>
    </source>
</reference>
<reference evidence="3" key="2">
    <citation type="journal article" date="2019" name="IMA Fungus">
        <title>Genome sequencing and comparison of five Tilletia species to identify candidate genes for the detection of regulated species infecting wheat.</title>
        <authorList>
            <person name="Nguyen H.D.T."/>
            <person name="Sultana T."/>
            <person name="Kesanakurti P."/>
            <person name="Hambleton S."/>
        </authorList>
    </citation>
    <scope>NUCLEOTIDE SEQUENCE</scope>
    <source>
        <strain evidence="3">DAOMC 238032</strain>
    </source>
</reference>
<dbReference type="Pfam" id="PF00646">
    <property type="entry name" value="F-box"/>
    <property type="match status" value="1"/>
</dbReference>
<dbReference type="SUPFAM" id="SSF81383">
    <property type="entry name" value="F-box domain"/>
    <property type="match status" value="1"/>
</dbReference>
<accession>A0A177VCE8</accession>
<evidence type="ECO:0000313" key="5">
    <source>
        <dbReference type="Proteomes" id="UP000836402"/>
    </source>
</evidence>
<keyword evidence="5" id="KW-1185">Reference proteome</keyword>
<dbReference type="Proteomes" id="UP000836402">
    <property type="component" value="Unassembled WGS sequence"/>
</dbReference>
<dbReference type="AlphaFoldDB" id="A0A177VCE8"/>
<evidence type="ECO:0000313" key="4">
    <source>
        <dbReference type="Proteomes" id="UP000077671"/>
    </source>
</evidence>
<reference evidence="3" key="1">
    <citation type="submission" date="2016-04" db="EMBL/GenBank/DDBJ databases">
        <authorList>
            <person name="Nguyen H.D."/>
            <person name="Kesanakurti P."/>
            <person name="Cullis J."/>
            <person name="Levesque C.A."/>
            <person name="Hambleton S."/>
        </authorList>
    </citation>
    <scope>NUCLEOTIDE SEQUENCE</scope>
    <source>
        <strain evidence="3">DAOMC 238032</strain>
    </source>
</reference>
<protein>
    <recommendedName>
        <fullName evidence="1">F-box domain-containing protein</fullName>
    </recommendedName>
</protein>
<evidence type="ECO:0000313" key="2">
    <source>
        <dbReference type="EMBL" id="CAD6913009.1"/>
    </source>
</evidence>
<sequence>MPSSHTPSASVPAPPFFGLPFELVKFILEQCDDYRTLHTLRGTCKAFKNTIDNDPFFDKVLFRNRPLTNPTLTGADIAKIWSLEKDGEEEEIGDAINTLFLERGNPYIDVHPALSRAFWSKDACSSLNEISLTPELTIGDVPHVLKECATWPPVCSVGLGMEIGYSGHLRTRIGGSYSMGPPEPVLVEEVLSHILGWSQTLPNWNSVEKELSYPWRVAEAPKPRPLHLSWSLATIQKIRHKGLLYLYF</sequence>
<dbReference type="PROSITE" id="PS50181">
    <property type="entry name" value="FBOX"/>
    <property type="match status" value="1"/>
</dbReference>
<comment type="caution">
    <text evidence="3">The sequence shown here is derived from an EMBL/GenBank/DDBJ whole genome shotgun (WGS) entry which is preliminary data.</text>
</comment>
<organism evidence="3 4">
    <name type="scientific">Tilletia caries</name>
    <name type="common">wheat bunt fungus</name>
    <dbReference type="NCBI Taxonomy" id="13290"/>
    <lineage>
        <taxon>Eukaryota</taxon>
        <taxon>Fungi</taxon>
        <taxon>Dikarya</taxon>
        <taxon>Basidiomycota</taxon>
        <taxon>Ustilaginomycotina</taxon>
        <taxon>Exobasidiomycetes</taxon>
        <taxon>Tilletiales</taxon>
        <taxon>Tilletiaceae</taxon>
        <taxon>Tilletia</taxon>
    </lineage>
</organism>
<proteinExistence type="predicted"/>
<feature type="domain" description="F-box" evidence="1">
    <location>
        <begin position="13"/>
        <end position="60"/>
    </location>
</feature>
<dbReference type="EMBL" id="LWDD02000883">
    <property type="protein sequence ID" value="KAE8255926.1"/>
    <property type="molecule type" value="Genomic_DNA"/>
</dbReference>
<evidence type="ECO:0000259" key="1">
    <source>
        <dbReference type="PROSITE" id="PS50181"/>
    </source>
</evidence>
<dbReference type="InterPro" id="IPR036047">
    <property type="entry name" value="F-box-like_dom_sf"/>
</dbReference>
<name>A0A177VCE8_9BASI</name>
<dbReference type="Proteomes" id="UP000077671">
    <property type="component" value="Unassembled WGS sequence"/>
</dbReference>
<gene>
    <name evidence="3" type="ORF">A4X03_0g5491</name>
    <name evidence="2" type="ORF">JKIAZH3_G3871</name>
</gene>
<dbReference type="EMBL" id="CAJHJG010001510">
    <property type="protein sequence ID" value="CAD6913009.1"/>
    <property type="molecule type" value="Genomic_DNA"/>
</dbReference>
<evidence type="ECO:0000313" key="3">
    <source>
        <dbReference type="EMBL" id="KAE8255926.1"/>
    </source>
</evidence>
<dbReference type="InterPro" id="IPR001810">
    <property type="entry name" value="F-box_dom"/>
</dbReference>